<name>A0A9Q1KIH7_9CARY</name>
<protein>
    <recommendedName>
        <fullName evidence="7">Glycosyltransferase</fullName>
    </recommendedName>
</protein>
<dbReference type="Gene3D" id="3.40.50.2000">
    <property type="entry name" value="Glycogen Phosphorylase B"/>
    <property type="match status" value="3"/>
</dbReference>
<keyword evidence="6" id="KW-1185">Reference proteome</keyword>
<sequence>MAQTKETHILMVSLPYHGHINPMIRFAKLLSSKGLRVTLATNEYSRNRFLSTNPNLMEFEFFSDGLDIEVDRDKNLDILLEEYLPREGAKSLSSLISSLEVKVEIPGFPSLKVEDLPTFFLPSSPAHFLNVVSATINTLDRFQWVFGSSFQDIEDSIIHSLAQFNPIFPVGPLVSPKMLQEVYDQEDEEEPCINWLNKQPDSSIIYIALGSISVMSESETKALATILDSDTRKRFLWVRKKPEEGWGKEMGELPEGFLDNTKDRGLVVSWCQQDKVLMHPAICCFLTHCGWNSTLEAIAAGVPIIAYPDWTDQTTNAKLLVDVLKMGVRMRKSEDGELNMEEVERCISNVTEGPNALTFKNQAIKWKAAAKKAISPGGGSNRVIENFISEISGNIA</sequence>
<proteinExistence type="inferred from homology"/>
<dbReference type="EMBL" id="JAKOGI010000118">
    <property type="protein sequence ID" value="KAJ8443448.1"/>
    <property type="molecule type" value="Genomic_DNA"/>
</dbReference>
<dbReference type="AlphaFoldDB" id="A0A9Q1KIH7"/>
<dbReference type="PANTHER" id="PTHR11926">
    <property type="entry name" value="GLUCOSYL/GLUCURONOSYL TRANSFERASES"/>
    <property type="match status" value="1"/>
</dbReference>
<evidence type="ECO:0008006" key="7">
    <source>
        <dbReference type="Google" id="ProtNLM"/>
    </source>
</evidence>
<gene>
    <name evidence="5" type="ORF">Cgig2_026235</name>
</gene>
<dbReference type="GO" id="GO:0080043">
    <property type="term" value="F:quercetin 3-O-glucosyltransferase activity"/>
    <property type="evidence" value="ECO:0007669"/>
    <property type="project" value="TreeGrafter"/>
</dbReference>
<dbReference type="Pfam" id="PF00201">
    <property type="entry name" value="UDPGT"/>
    <property type="match status" value="1"/>
</dbReference>
<dbReference type="InterPro" id="IPR035595">
    <property type="entry name" value="UDP_glycos_trans_CS"/>
</dbReference>
<keyword evidence="2 4" id="KW-0328">Glycosyltransferase</keyword>
<comment type="caution">
    <text evidence="5">The sequence shown here is derived from an EMBL/GenBank/DDBJ whole genome shotgun (WGS) entry which is preliminary data.</text>
</comment>
<accession>A0A9Q1KIH7</accession>
<dbReference type="FunFam" id="3.40.50.2000:FF:000078">
    <property type="entry name" value="Glycosyltransferase"/>
    <property type="match status" value="1"/>
</dbReference>
<evidence type="ECO:0000256" key="3">
    <source>
        <dbReference type="ARBA" id="ARBA00022679"/>
    </source>
</evidence>
<dbReference type="PROSITE" id="PS00375">
    <property type="entry name" value="UDPGT"/>
    <property type="match status" value="1"/>
</dbReference>
<evidence type="ECO:0000313" key="6">
    <source>
        <dbReference type="Proteomes" id="UP001153076"/>
    </source>
</evidence>
<dbReference type="Proteomes" id="UP001153076">
    <property type="component" value="Unassembled WGS sequence"/>
</dbReference>
<reference evidence="5" key="1">
    <citation type="submission" date="2022-04" db="EMBL/GenBank/DDBJ databases">
        <title>Carnegiea gigantea Genome sequencing and assembly v2.</title>
        <authorList>
            <person name="Copetti D."/>
            <person name="Sanderson M.J."/>
            <person name="Burquez A."/>
            <person name="Wojciechowski M.F."/>
        </authorList>
    </citation>
    <scope>NUCLEOTIDE SEQUENCE</scope>
    <source>
        <strain evidence="5">SGP5-SGP5p</strain>
        <tissue evidence="5">Aerial part</tissue>
    </source>
</reference>
<dbReference type="OrthoDB" id="5835829at2759"/>
<comment type="similarity">
    <text evidence="1 4">Belongs to the UDP-glycosyltransferase family.</text>
</comment>
<evidence type="ECO:0000256" key="4">
    <source>
        <dbReference type="RuleBase" id="RU003718"/>
    </source>
</evidence>
<dbReference type="GO" id="GO:0080044">
    <property type="term" value="F:quercetin 7-O-glucosyltransferase activity"/>
    <property type="evidence" value="ECO:0007669"/>
    <property type="project" value="TreeGrafter"/>
</dbReference>
<organism evidence="5 6">
    <name type="scientific">Carnegiea gigantea</name>
    <dbReference type="NCBI Taxonomy" id="171969"/>
    <lineage>
        <taxon>Eukaryota</taxon>
        <taxon>Viridiplantae</taxon>
        <taxon>Streptophyta</taxon>
        <taxon>Embryophyta</taxon>
        <taxon>Tracheophyta</taxon>
        <taxon>Spermatophyta</taxon>
        <taxon>Magnoliopsida</taxon>
        <taxon>eudicotyledons</taxon>
        <taxon>Gunneridae</taxon>
        <taxon>Pentapetalae</taxon>
        <taxon>Caryophyllales</taxon>
        <taxon>Cactineae</taxon>
        <taxon>Cactaceae</taxon>
        <taxon>Cactoideae</taxon>
        <taxon>Echinocereeae</taxon>
        <taxon>Carnegiea</taxon>
    </lineage>
</organism>
<evidence type="ECO:0000313" key="5">
    <source>
        <dbReference type="EMBL" id="KAJ8443448.1"/>
    </source>
</evidence>
<keyword evidence="3 4" id="KW-0808">Transferase</keyword>
<dbReference type="PANTHER" id="PTHR11926:SF1264">
    <property type="entry name" value="GLYCOSYLTRANSFERASE-RELATED"/>
    <property type="match status" value="1"/>
</dbReference>
<dbReference type="CDD" id="cd03784">
    <property type="entry name" value="GT1_Gtf-like"/>
    <property type="match status" value="1"/>
</dbReference>
<dbReference type="InterPro" id="IPR002213">
    <property type="entry name" value="UDP_glucos_trans"/>
</dbReference>
<dbReference type="SUPFAM" id="SSF53756">
    <property type="entry name" value="UDP-Glycosyltransferase/glycogen phosphorylase"/>
    <property type="match status" value="1"/>
</dbReference>
<evidence type="ECO:0000256" key="1">
    <source>
        <dbReference type="ARBA" id="ARBA00009995"/>
    </source>
</evidence>
<evidence type="ECO:0000256" key="2">
    <source>
        <dbReference type="ARBA" id="ARBA00022676"/>
    </source>
</evidence>